<gene>
    <name evidence="2" type="ORF">CBM2586_P360019</name>
</gene>
<protein>
    <submittedName>
        <fullName evidence="2">Transposase, IS3 family</fullName>
    </submittedName>
</protein>
<evidence type="ECO:0000256" key="1">
    <source>
        <dbReference type="SAM" id="MobiDB-lite"/>
    </source>
</evidence>
<sequence length="50" mass="5627">MSEASPELKVVSGNSRGRKRYDNASKRALVEACLRPGGPARLCNRRRREQ</sequence>
<geneLocation type="plasmid" evidence="3">
    <name>cbm2586_p</name>
</geneLocation>
<dbReference type="AlphaFoldDB" id="A0A976AED4"/>
<comment type="caution">
    <text evidence="2">The sequence shown here is derived from an EMBL/GenBank/DDBJ whole genome shotgun (WGS) entry which is preliminary data.</text>
</comment>
<dbReference type="Proteomes" id="UP000257016">
    <property type="component" value="Unassembled WGS sequence"/>
</dbReference>
<name>A0A976AED4_9BURK</name>
<accession>A0A976AED4</accession>
<feature type="region of interest" description="Disordered" evidence="1">
    <location>
        <begin position="1"/>
        <end position="25"/>
    </location>
</feature>
<reference evidence="2 3" key="1">
    <citation type="submission" date="2018-01" db="EMBL/GenBank/DDBJ databases">
        <authorList>
            <person name="Clerissi C."/>
        </authorList>
    </citation>
    <scope>NUCLEOTIDE SEQUENCE [LARGE SCALE GENOMIC DNA]</scope>
    <source>
        <strain evidence="2">Cupriavidus taiwanensis LMG 19430</strain>
        <plasmid evidence="3">cbm2586_p</plasmid>
    </source>
</reference>
<dbReference type="EMBL" id="OFSN01000057">
    <property type="protein sequence ID" value="SOY78036.1"/>
    <property type="molecule type" value="Genomic_DNA"/>
</dbReference>
<proteinExistence type="predicted"/>
<evidence type="ECO:0000313" key="2">
    <source>
        <dbReference type="EMBL" id="SOY78036.1"/>
    </source>
</evidence>
<evidence type="ECO:0000313" key="3">
    <source>
        <dbReference type="Proteomes" id="UP000257016"/>
    </source>
</evidence>
<organism evidence="2 3">
    <name type="scientific">Cupriavidus taiwanensis</name>
    <dbReference type="NCBI Taxonomy" id="164546"/>
    <lineage>
        <taxon>Bacteria</taxon>
        <taxon>Pseudomonadati</taxon>
        <taxon>Pseudomonadota</taxon>
        <taxon>Betaproteobacteria</taxon>
        <taxon>Burkholderiales</taxon>
        <taxon>Burkholderiaceae</taxon>
        <taxon>Cupriavidus</taxon>
    </lineage>
</organism>